<evidence type="ECO:0000313" key="2">
    <source>
        <dbReference type="EMBL" id="EOA18289.1"/>
    </source>
</evidence>
<gene>
    <name evidence="2" type="ORF">CARUB_v10006796mg</name>
</gene>
<sequence>MYPVQYVGRVLREDDENCLWSYVANITALLADDAVDRVALWGLEGCGKSLIANTLNTNIGKRTCALQFDLVIWVECCKEFNFTRQLHQIATRLTLYYSKDAPETVIAGLIFRKLQKFKTCLIILDDAQRSIDLDRLGIPWRNYQGDSGVRVKVLITTRDRRVCRNLLVDHILKPAFLSADDAWKYFCSVVGKAATSDPGEPFAKQVCNKLKGYPFAISVVGKIQRSRSSHFGWMIIALEELEYPHRASTITSEIIYASLKMTYDCLQDKKMKPCFLLCASYPASCVIKVKEVVRLMVANGIIQDSEGCHMEGLMLVEGLKDVCLLEDCLNDETVTMHEVIHDFARWLMSTDEGNMYGCSINLQNIEQEVQLDQSSPMENL</sequence>
<name>R0GN23_9BRAS</name>
<dbReference type="InterPro" id="IPR042197">
    <property type="entry name" value="Apaf_helical"/>
</dbReference>
<dbReference type="EMBL" id="KB870811">
    <property type="protein sequence ID" value="EOA18289.1"/>
    <property type="molecule type" value="Genomic_DNA"/>
</dbReference>
<dbReference type="STRING" id="81985.R0GN23"/>
<dbReference type="Pfam" id="PF00931">
    <property type="entry name" value="NB-ARC"/>
    <property type="match status" value="1"/>
</dbReference>
<organism evidence="2 3">
    <name type="scientific">Capsella rubella</name>
    <dbReference type="NCBI Taxonomy" id="81985"/>
    <lineage>
        <taxon>Eukaryota</taxon>
        <taxon>Viridiplantae</taxon>
        <taxon>Streptophyta</taxon>
        <taxon>Embryophyta</taxon>
        <taxon>Tracheophyta</taxon>
        <taxon>Spermatophyta</taxon>
        <taxon>Magnoliopsida</taxon>
        <taxon>eudicotyledons</taxon>
        <taxon>Gunneridae</taxon>
        <taxon>Pentapetalae</taxon>
        <taxon>rosids</taxon>
        <taxon>malvids</taxon>
        <taxon>Brassicales</taxon>
        <taxon>Brassicaceae</taxon>
        <taxon>Camelineae</taxon>
        <taxon>Capsella</taxon>
    </lineage>
</organism>
<accession>R0GN23</accession>
<dbReference type="InterPro" id="IPR002182">
    <property type="entry name" value="NB-ARC"/>
</dbReference>
<dbReference type="Proteomes" id="UP000029121">
    <property type="component" value="Unassembled WGS sequence"/>
</dbReference>
<dbReference type="eggNOG" id="KOG4658">
    <property type="taxonomic scope" value="Eukaryota"/>
</dbReference>
<dbReference type="PANTHER" id="PTHR23155:SF1150">
    <property type="entry name" value="NB-ARC DOMAIN-CONTAINING PROTEIN"/>
    <property type="match status" value="1"/>
</dbReference>
<evidence type="ECO:0000259" key="1">
    <source>
        <dbReference type="Pfam" id="PF00931"/>
    </source>
</evidence>
<dbReference type="AlphaFoldDB" id="R0GN23"/>
<keyword evidence="3" id="KW-1185">Reference proteome</keyword>
<dbReference type="GO" id="GO:0043531">
    <property type="term" value="F:ADP binding"/>
    <property type="evidence" value="ECO:0007669"/>
    <property type="project" value="InterPro"/>
</dbReference>
<dbReference type="InterPro" id="IPR044974">
    <property type="entry name" value="Disease_R_plants"/>
</dbReference>
<dbReference type="GO" id="GO:0098542">
    <property type="term" value="P:defense response to other organism"/>
    <property type="evidence" value="ECO:0007669"/>
    <property type="project" value="TreeGrafter"/>
</dbReference>
<dbReference type="InterPro" id="IPR027417">
    <property type="entry name" value="P-loop_NTPase"/>
</dbReference>
<dbReference type="PANTHER" id="PTHR23155">
    <property type="entry name" value="DISEASE RESISTANCE PROTEIN RP"/>
    <property type="match status" value="1"/>
</dbReference>
<dbReference type="Gene3D" id="1.10.8.430">
    <property type="entry name" value="Helical domain of apoptotic protease-activating factors"/>
    <property type="match status" value="1"/>
</dbReference>
<evidence type="ECO:0000313" key="3">
    <source>
        <dbReference type="Proteomes" id="UP000029121"/>
    </source>
</evidence>
<reference evidence="3" key="1">
    <citation type="journal article" date="2013" name="Nat. Genet.">
        <title>The Capsella rubella genome and the genomic consequences of rapid mating system evolution.</title>
        <authorList>
            <person name="Slotte T."/>
            <person name="Hazzouri K.M."/>
            <person name="Agren J.A."/>
            <person name="Koenig D."/>
            <person name="Maumus F."/>
            <person name="Guo Y.L."/>
            <person name="Steige K."/>
            <person name="Platts A.E."/>
            <person name="Escobar J.S."/>
            <person name="Newman L.K."/>
            <person name="Wang W."/>
            <person name="Mandakova T."/>
            <person name="Vello E."/>
            <person name="Smith L.M."/>
            <person name="Henz S.R."/>
            <person name="Steffen J."/>
            <person name="Takuno S."/>
            <person name="Brandvain Y."/>
            <person name="Coop G."/>
            <person name="Andolfatto P."/>
            <person name="Hu T.T."/>
            <person name="Blanchette M."/>
            <person name="Clark R.M."/>
            <person name="Quesneville H."/>
            <person name="Nordborg M."/>
            <person name="Gaut B.S."/>
            <person name="Lysak M.A."/>
            <person name="Jenkins J."/>
            <person name="Grimwood J."/>
            <person name="Chapman J."/>
            <person name="Prochnik S."/>
            <person name="Shu S."/>
            <person name="Rokhsar D."/>
            <person name="Schmutz J."/>
            <person name="Weigel D."/>
            <person name="Wright S.I."/>
        </authorList>
    </citation>
    <scope>NUCLEOTIDE SEQUENCE [LARGE SCALE GENOMIC DNA]</scope>
    <source>
        <strain evidence="3">cv. Monte Gargano</strain>
    </source>
</reference>
<feature type="domain" description="NB-ARC" evidence="1">
    <location>
        <begin position="28"/>
        <end position="193"/>
    </location>
</feature>
<dbReference type="SUPFAM" id="SSF52540">
    <property type="entry name" value="P-loop containing nucleoside triphosphate hydrolases"/>
    <property type="match status" value="1"/>
</dbReference>
<protein>
    <recommendedName>
        <fullName evidence="1">NB-ARC domain-containing protein</fullName>
    </recommendedName>
</protein>
<dbReference type="PRINTS" id="PR00364">
    <property type="entry name" value="DISEASERSIST"/>
</dbReference>
<dbReference type="Gene3D" id="3.40.50.300">
    <property type="entry name" value="P-loop containing nucleotide triphosphate hydrolases"/>
    <property type="match status" value="1"/>
</dbReference>
<proteinExistence type="predicted"/>